<feature type="chain" id="PRO_5034599171" evidence="1">
    <location>
        <begin position="26"/>
        <end position="117"/>
    </location>
</feature>
<dbReference type="EMBL" id="HBUE01097412">
    <property type="protein sequence ID" value="CAG6483664.1"/>
    <property type="molecule type" value="Transcribed_RNA"/>
</dbReference>
<dbReference type="AlphaFoldDB" id="A0A8D8C068"/>
<keyword evidence="1" id="KW-0732">Signal</keyword>
<protein>
    <submittedName>
        <fullName evidence="2">(northern house mosquito) hypothetical protein</fullName>
    </submittedName>
</protein>
<organism evidence="2">
    <name type="scientific">Culex pipiens</name>
    <name type="common">House mosquito</name>
    <dbReference type="NCBI Taxonomy" id="7175"/>
    <lineage>
        <taxon>Eukaryota</taxon>
        <taxon>Metazoa</taxon>
        <taxon>Ecdysozoa</taxon>
        <taxon>Arthropoda</taxon>
        <taxon>Hexapoda</taxon>
        <taxon>Insecta</taxon>
        <taxon>Pterygota</taxon>
        <taxon>Neoptera</taxon>
        <taxon>Endopterygota</taxon>
        <taxon>Diptera</taxon>
        <taxon>Nematocera</taxon>
        <taxon>Culicoidea</taxon>
        <taxon>Culicidae</taxon>
        <taxon>Culicinae</taxon>
        <taxon>Culicini</taxon>
        <taxon>Culex</taxon>
        <taxon>Culex</taxon>
    </lineage>
</organism>
<reference evidence="2" key="1">
    <citation type="submission" date="2021-05" db="EMBL/GenBank/DDBJ databases">
        <authorList>
            <person name="Alioto T."/>
            <person name="Alioto T."/>
            <person name="Gomez Garrido J."/>
        </authorList>
    </citation>
    <scope>NUCLEOTIDE SEQUENCE</scope>
</reference>
<proteinExistence type="predicted"/>
<evidence type="ECO:0000256" key="1">
    <source>
        <dbReference type="SAM" id="SignalP"/>
    </source>
</evidence>
<feature type="signal peptide" evidence="1">
    <location>
        <begin position="1"/>
        <end position="25"/>
    </location>
</feature>
<evidence type="ECO:0000313" key="2">
    <source>
        <dbReference type="EMBL" id="CAG6483664.1"/>
    </source>
</evidence>
<name>A0A8D8C068_CULPI</name>
<accession>A0A8D8C068</accession>
<sequence>MGKMNTTVLTSVLLVLIGGTYFVTANAVERNCVLPLKPDWSFFSPLIFSQDGTLISTENVSDETEDITLAVGDEVLLSCSPNYFREFSSEKVLKAKCKKDKTLGELWVGEVWKVWMI</sequence>